<gene>
    <name evidence="4" type="ORF">P153DRAFT_410277</name>
</gene>
<dbReference type="PANTHER" id="PTHR31625">
    <property type="match status" value="1"/>
</dbReference>
<dbReference type="InterPro" id="IPR051504">
    <property type="entry name" value="Plant_metabolite_acyltrans"/>
</dbReference>
<evidence type="ECO:0000256" key="2">
    <source>
        <dbReference type="ARBA" id="ARBA00023315"/>
    </source>
</evidence>
<dbReference type="RefSeq" id="XP_033519975.1">
    <property type="nucleotide sequence ID" value="XM_033672078.1"/>
</dbReference>
<dbReference type="EMBL" id="ML977516">
    <property type="protein sequence ID" value="KAF2125583.1"/>
    <property type="molecule type" value="Genomic_DNA"/>
</dbReference>
<reference evidence="4" key="1">
    <citation type="journal article" date="2020" name="Stud. Mycol.">
        <title>101 Dothideomycetes genomes: a test case for predicting lifestyles and emergence of pathogens.</title>
        <authorList>
            <person name="Haridas S."/>
            <person name="Albert R."/>
            <person name="Binder M."/>
            <person name="Bloem J."/>
            <person name="Labutti K."/>
            <person name="Salamov A."/>
            <person name="Andreopoulos B."/>
            <person name="Baker S."/>
            <person name="Barry K."/>
            <person name="Bills G."/>
            <person name="Bluhm B."/>
            <person name="Cannon C."/>
            <person name="Castanera R."/>
            <person name="Culley D."/>
            <person name="Daum C."/>
            <person name="Ezra D."/>
            <person name="Gonzalez J."/>
            <person name="Henrissat B."/>
            <person name="Kuo A."/>
            <person name="Liang C."/>
            <person name="Lipzen A."/>
            <person name="Lutzoni F."/>
            <person name="Magnuson J."/>
            <person name="Mondo S."/>
            <person name="Nolan M."/>
            <person name="Ohm R."/>
            <person name="Pangilinan J."/>
            <person name="Park H.-J."/>
            <person name="Ramirez L."/>
            <person name="Alfaro M."/>
            <person name="Sun H."/>
            <person name="Tritt A."/>
            <person name="Yoshinaga Y."/>
            <person name="Zwiers L.-H."/>
            <person name="Turgeon B."/>
            <person name="Goodwin S."/>
            <person name="Spatafora J."/>
            <person name="Crous P."/>
            <person name="Grigoriev I."/>
        </authorList>
    </citation>
    <scope>NUCLEOTIDE SEQUENCE</scope>
    <source>
        <strain evidence="4">CBS 119687</strain>
    </source>
</reference>
<sequence>MPLQDNTLHLSITDQITSRTYITRLLLFPFPDPAHASLATTALHTSLTATLHQHPILAGTLHLDPHTNRLVAHYPQLITPAHASLIFNISTTHISNPLLDFHTLQTAHFPPAHLPSQIFCPALLHNHPSLDDPLADGILRFDKGPVPVMAAQVTFIPGGLALSVYVLHSIVDGYGATRVCEAWARNIHALGGGGGYIDPSLARRALDALATDPGVVPWCPERRLLAPGEVERGMRVPPYRVQAEILRFRFVVISKLKADLARRVGTRVSPFVAIAALLQTHIAHARRAILDEHRITTTTLGVAVQHRACLGMRRGELGNCCVGAMATSPIPNAGSIAVQCVLPAVLAITHALGEIDRAWVLRRLAFLSHISHPQEVTSVYRVGNGPDLYITNLMHFGADTMW</sequence>
<accession>A0A6A6A340</accession>
<evidence type="ECO:0000259" key="3">
    <source>
        <dbReference type="Pfam" id="PF22664"/>
    </source>
</evidence>
<dbReference type="GO" id="GO:0016747">
    <property type="term" value="F:acyltransferase activity, transferring groups other than amino-acyl groups"/>
    <property type="evidence" value="ECO:0007669"/>
    <property type="project" value="UniProtKB-ARBA"/>
</dbReference>
<dbReference type="Pfam" id="PF22664">
    <property type="entry name" value="TRI-like_N"/>
    <property type="match status" value="1"/>
</dbReference>
<dbReference type="OrthoDB" id="1862401at2759"/>
<feature type="non-terminal residue" evidence="4">
    <location>
        <position position="402"/>
    </location>
</feature>
<dbReference type="InterPro" id="IPR054710">
    <property type="entry name" value="Tri101-like_N"/>
</dbReference>
<evidence type="ECO:0000256" key="1">
    <source>
        <dbReference type="ARBA" id="ARBA00022679"/>
    </source>
</evidence>
<dbReference type="InterPro" id="IPR023213">
    <property type="entry name" value="CAT-like_dom_sf"/>
</dbReference>
<evidence type="ECO:0000313" key="5">
    <source>
        <dbReference type="Proteomes" id="UP000799771"/>
    </source>
</evidence>
<keyword evidence="5" id="KW-1185">Reference proteome</keyword>
<organism evidence="4 5">
    <name type="scientific">Dothidotthia symphoricarpi CBS 119687</name>
    <dbReference type="NCBI Taxonomy" id="1392245"/>
    <lineage>
        <taxon>Eukaryota</taxon>
        <taxon>Fungi</taxon>
        <taxon>Dikarya</taxon>
        <taxon>Ascomycota</taxon>
        <taxon>Pezizomycotina</taxon>
        <taxon>Dothideomycetes</taxon>
        <taxon>Pleosporomycetidae</taxon>
        <taxon>Pleosporales</taxon>
        <taxon>Dothidotthiaceae</taxon>
        <taxon>Dothidotthia</taxon>
    </lineage>
</organism>
<evidence type="ECO:0000313" key="4">
    <source>
        <dbReference type="EMBL" id="KAF2125583.1"/>
    </source>
</evidence>
<protein>
    <recommendedName>
        <fullName evidence="3">Trichothecene 3-O-acetyltransferase-like N-terminal domain-containing protein</fullName>
    </recommendedName>
</protein>
<dbReference type="AlphaFoldDB" id="A0A6A6A340"/>
<keyword evidence="1" id="KW-0808">Transferase</keyword>
<feature type="domain" description="Trichothecene 3-O-acetyltransferase-like N-terminal" evidence="3">
    <location>
        <begin position="24"/>
        <end position="181"/>
    </location>
</feature>
<proteinExistence type="predicted"/>
<dbReference type="Proteomes" id="UP000799771">
    <property type="component" value="Unassembled WGS sequence"/>
</dbReference>
<keyword evidence="2" id="KW-0012">Acyltransferase</keyword>
<dbReference type="GeneID" id="54412510"/>
<dbReference type="Gene3D" id="3.30.559.10">
    <property type="entry name" value="Chloramphenicol acetyltransferase-like domain"/>
    <property type="match status" value="2"/>
</dbReference>
<name>A0A6A6A340_9PLEO</name>